<gene>
    <name evidence="1" type="ORF">ACFSBI_01925</name>
</gene>
<evidence type="ECO:0000313" key="1">
    <source>
        <dbReference type="EMBL" id="MFD1720293.1"/>
    </source>
</evidence>
<keyword evidence="2" id="KW-1185">Reference proteome</keyword>
<name>A0ABW4LAN8_9MICO</name>
<dbReference type="RefSeq" id="WP_377931495.1">
    <property type="nucleotide sequence ID" value="NZ_JBHUEA010000002.1"/>
</dbReference>
<reference evidence="2" key="1">
    <citation type="journal article" date="2019" name="Int. J. Syst. Evol. Microbiol.">
        <title>The Global Catalogue of Microorganisms (GCM) 10K type strain sequencing project: providing services to taxonomists for standard genome sequencing and annotation.</title>
        <authorList>
            <consortium name="The Broad Institute Genomics Platform"/>
            <consortium name="The Broad Institute Genome Sequencing Center for Infectious Disease"/>
            <person name="Wu L."/>
            <person name="Ma J."/>
        </authorList>
    </citation>
    <scope>NUCLEOTIDE SEQUENCE [LARGE SCALE GENOMIC DNA]</scope>
    <source>
        <strain evidence="2">CGMCC 1.12471</strain>
    </source>
</reference>
<proteinExistence type="predicted"/>
<dbReference type="Proteomes" id="UP001597347">
    <property type="component" value="Unassembled WGS sequence"/>
</dbReference>
<accession>A0ABW4LAN8</accession>
<dbReference type="EMBL" id="JBHUEA010000002">
    <property type="protein sequence ID" value="MFD1720293.1"/>
    <property type="molecule type" value="Genomic_DNA"/>
</dbReference>
<comment type="caution">
    <text evidence="1">The sequence shown here is derived from an EMBL/GenBank/DDBJ whole genome shotgun (WGS) entry which is preliminary data.</text>
</comment>
<organism evidence="1 2">
    <name type="scientific">Amnibacterium endophyticum</name>
    <dbReference type="NCBI Taxonomy" id="2109337"/>
    <lineage>
        <taxon>Bacteria</taxon>
        <taxon>Bacillati</taxon>
        <taxon>Actinomycetota</taxon>
        <taxon>Actinomycetes</taxon>
        <taxon>Micrococcales</taxon>
        <taxon>Microbacteriaceae</taxon>
        <taxon>Amnibacterium</taxon>
    </lineage>
</organism>
<protein>
    <submittedName>
        <fullName evidence="1">Uncharacterized protein</fullName>
    </submittedName>
</protein>
<sequence>MGQIITVEQSERFQMRARSVLLELRNLDERILYRDYIKAMLGMGYSRDEANRTLDALPCSLQSDLTITFDEPL</sequence>
<evidence type="ECO:0000313" key="2">
    <source>
        <dbReference type="Proteomes" id="UP001597347"/>
    </source>
</evidence>